<dbReference type="OrthoDB" id="5694214at2"/>
<dbReference type="STRING" id="662367.SAMN05216167_105336"/>
<gene>
    <name evidence="7" type="ORF">SAMN05216167_105336</name>
</gene>
<dbReference type="Proteomes" id="UP000198598">
    <property type="component" value="Unassembled WGS sequence"/>
</dbReference>
<accession>A0A1I1T3S1</accession>
<evidence type="ECO:0000256" key="1">
    <source>
        <dbReference type="ARBA" id="ARBA00004442"/>
    </source>
</evidence>
<evidence type="ECO:0000313" key="8">
    <source>
        <dbReference type="Proteomes" id="UP000198598"/>
    </source>
</evidence>
<protein>
    <submittedName>
        <fullName evidence="7">Starch-binding associating with outer membrane</fullName>
    </submittedName>
</protein>
<name>A0A1I1T3S1_9BACT</name>
<reference evidence="7 8" key="1">
    <citation type="submission" date="2016-10" db="EMBL/GenBank/DDBJ databases">
        <authorList>
            <person name="de Groot N.N."/>
        </authorList>
    </citation>
    <scope>NUCLEOTIDE SEQUENCE [LARGE SCALE GENOMIC DNA]</scope>
    <source>
        <strain evidence="7 8">DSM 26130</strain>
    </source>
</reference>
<dbReference type="Gene3D" id="1.25.40.390">
    <property type="match status" value="1"/>
</dbReference>
<dbReference type="AlphaFoldDB" id="A0A1I1T3S1"/>
<evidence type="ECO:0000313" key="7">
    <source>
        <dbReference type="EMBL" id="SFD53289.1"/>
    </source>
</evidence>
<comment type="subcellular location">
    <subcellularLocation>
        <location evidence="1">Cell outer membrane</location>
    </subcellularLocation>
</comment>
<dbReference type="InterPro" id="IPR011990">
    <property type="entry name" value="TPR-like_helical_dom_sf"/>
</dbReference>
<organism evidence="7 8">
    <name type="scientific">Spirosoma endophyticum</name>
    <dbReference type="NCBI Taxonomy" id="662367"/>
    <lineage>
        <taxon>Bacteria</taxon>
        <taxon>Pseudomonadati</taxon>
        <taxon>Bacteroidota</taxon>
        <taxon>Cytophagia</taxon>
        <taxon>Cytophagales</taxon>
        <taxon>Cytophagaceae</taxon>
        <taxon>Spirosoma</taxon>
    </lineage>
</organism>
<evidence type="ECO:0000256" key="5">
    <source>
        <dbReference type="ARBA" id="ARBA00023237"/>
    </source>
</evidence>
<dbReference type="RefSeq" id="WP_093827854.1">
    <property type="nucleotide sequence ID" value="NZ_FOLQ01000005.1"/>
</dbReference>
<evidence type="ECO:0000256" key="3">
    <source>
        <dbReference type="ARBA" id="ARBA00022729"/>
    </source>
</evidence>
<keyword evidence="8" id="KW-1185">Reference proteome</keyword>
<dbReference type="GO" id="GO:0009279">
    <property type="term" value="C:cell outer membrane"/>
    <property type="evidence" value="ECO:0007669"/>
    <property type="project" value="UniProtKB-SubCell"/>
</dbReference>
<dbReference type="PROSITE" id="PS51257">
    <property type="entry name" value="PROKAR_LIPOPROTEIN"/>
    <property type="match status" value="1"/>
</dbReference>
<dbReference type="Pfam" id="PF07980">
    <property type="entry name" value="SusD_RagB"/>
    <property type="match status" value="1"/>
</dbReference>
<keyword evidence="3" id="KW-0732">Signal</keyword>
<proteinExistence type="inferred from homology"/>
<sequence length="596" mass="67213">MNTKYNWLLLIGLFLVGCNDLEQIPQSTASKDAVFGSVGGLDLYTNSFYDTPGNGGVLPTGSDIIRSDEMADFSVRTQVPDFLRDGAYGPQQSTGWDWKALRNINYFIANCTNPVIPVETRRHYIGLAKFFRAWFYFDKVKRFGDVPWIGKAMSVTDPDLFNGRDPRAMVMDSVLADLNYATENIRTTTDNTRSLITKSVAYGFKSRVCLFEGTFRKYRTSYNLGSTADKWLTEAVNAAGKVMTEGGYSLNETGGTDKSYRQLFINTTPVTNEIILSAVSDATLAVYNDANWWWTSATYGSRVSLIRTFVNTYLNTDGTPFTDKAGYQTMTFMDEVKNRDKRLQQTIRMGNYTRTNAGATEAAPPVFSYTYTGYMPIKWSLDDTYYDGGTRNINSISTMRYAEILLNYAEAKAELGTLTNDDWAKTVGALRKRAGITAGLTVKPTVVDTYLKTNYFPDISDPVLLEVRRERGIELVLEGFRFSDIIRWNRGPLMEQVWNGFYVPALDKPLDLNEDGKSDVVFYKVKPATQLPGVTYVSVAETVNGVVNPQRLKNDTYGELTWLANIPRKWNEKFYLYPIPTNDIQLNPKLGQNPGW</sequence>
<comment type="similarity">
    <text evidence="2">Belongs to the SusD family.</text>
</comment>
<dbReference type="SUPFAM" id="SSF48452">
    <property type="entry name" value="TPR-like"/>
    <property type="match status" value="1"/>
</dbReference>
<keyword evidence="5" id="KW-0998">Cell outer membrane</keyword>
<evidence type="ECO:0000256" key="4">
    <source>
        <dbReference type="ARBA" id="ARBA00023136"/>
    </source>
</evidence>
<keyword evidence="4" id="KW-0472">Membrane</keyword>
<feature type="domain" description="RagB/SusD" evidence="6">
    <location>
        <begin position="301"/>
        <end position="596"/>
    </location>
</feature>
<evidence type="ECO:0000256" key="2">
    <source>
        <dbReference type="ARBA" id="ARBA00006275"/>
    </source>
</evidence>
<dbReference type="EMBL" id="FOLQ01000005">
    <property type="protein sequence ID" value="SFD53289.1"/>
    <property type="molecule type" value="Genomic_DNA"/>
</dbReference>
<dbReference type="InterPro" id="IPR012944">
    <property type="entry name" value="SusD_RagB_dom"/>
</dbReference>
<evidence type="ECO:0000259" key="6">
    <source>
        <dbReference type="Pfam" id="PF07980"/>
    </source>
</evidence>